<reference evidence="7 8" key="1">
    <citation type="submission" date="2019-08" db="EMBL/GenBank/DDBJ databases">
        <authorList>
            <person name="Karlyshev A.V."/>
        </authorList>
    </citation>
    <scope>NUCLEOTIDE SEQUENCE [LARGE SCALE GENOMIC DNA]</scope>
    <source>
        <strain evidence="7 8">Alg18-2.2</strain>
    </source>
</reference>
<feature type="transmembrane region" description="Helical" evidence="5">
    <location>
        <begin position="200"/>
        <end position="221"/>
    </location>
</feature>
<dbReference type="InterPro" id="IPR043128">
    <property type="entry name" value="Rev_trsase/Diguanyl_cyclase"/>
</dbReference>
<name>A0A5C8KM63_9GAMM</name>
<keyword evidence="5" id="KW-0472">Membrane</keyword>
<gene>
    <name evidence="7" type="ORF">FU658_10240</name>
</gene>
<dbReference type="Proteomes" id="UP000321248">
    <property type="component" value="Unassembled WGS sequence"/>
</dbReference>
<dbReference type="Gene3D" id="3.30.70.270">
    <property type="match status" value="1"/>
</dbReference>
<feature type="compositionally biased region" description="Low complexity" evidence="4">
    <location>
        <begin position="26"/>
        <end position="35"/>
    </location>
</feature>
<feature type="transmembrane region" description="Helical" evidence="5">
    <location>
        <begin position="132"/>
        <end position="162"/>
    </location>
</feature>
<evidence type="ECO:0000313" key="7">
    <source>
        <dbReference type="EMBL" id="TXK60956.1"/>
    </source>
</evidence>
<organism evidence="7 8">
    <name type="scientific">Alkalisalibacterium limincola</name>
    <dbReference type="NCBI Taxonomy" id="2699169"/>
    <lineage>
        <taxon>Bacteria</taxon>
        <taxon>Pseudomonadati</taxon>
        <taxon>Pseudomonadota</taxon>
        <taxon>Gammaproteobacteria</taxon>
        <taxon>Lysobacterales</taxon>
        <taxon>Lysobacteraceae</taxon>
        <taxon>Alkalisalibacterium</taxon>
    </lineage>
</organism>
<feature type="transmembrane region" description="Helical" evidence="5">
    <location>
        <begin position="174"/>
        <end position="194"/>
    </location>
</feature>
<dbReference type="EMBL" id="VRTS01000007">
    <property type="protein sequence ID" value="TXK60956.1"/>
    <property type="molecule type" value="Genomic_DNA"/>
</dbReference>
<dbReference type="PANTHER" id="PTHR45138:SF9">
    <property type="entry name" value="DIGUANYLATE CYCLASE DGCM-RELATED"/>
    <property type="match status" value="1"/>
</dbReference>
<dbReference type="OrthoDB" id="9803824at2"/>
<keyword evidence="5" id="KW-1133">Transmembrane helix</keyword>
<dbReference type="GO" id="GO:0052621">
    <property type="term" value="F:diguanylate cyclase activity"/>
    <property type="evidence" value="ECO:0007669"/>
    <property type="project" value="UniProtKB-EC"/>
</dbReference>
<dbReference type="PANTHER" id="PTHR45138">
    <property type="entry name" value="REGULATORY COMPONENTS OF SENSORY TRANSDUCTION SYSTEM"/>
    <property type="match status" value="1"/>
</dbReference>
<dbReference type="GO" id="GO:0005886">
    <property type="term" value="C:plasma membrane"/>
    <property type="evidence" value="ECO:0007669"/>
    <property type="project" value="TreeGrafter"/>
</dbReference>
<comment type="caution">
    <text evidence="7">The sequence shown here is derived from an EMBL/GenBank/DDBJ whole genome shotgun (WGS) entry which is preliminary data.</text>
</comment>
<dbReference type="SMART" id="SM00267">
    <property type="entry name" value="GGDEF"/>
    <property type="match status" value="1"/>
</dbReference>
<evidence type="ECO:0000256" key="3">
    <source>
        <dbReference type="ARBA" id="ARBA00034247"/>
    </source>
</evidence>
<comment type="cofactor">
    <cofactor evidence="1">
        <name>Mg(2+)</name>
        <dbReference type="ChEBI" id="CHEBI:18420"/>
    </cofactor>
</comment>
<dbReference type="InterPro" id="IPR050469">
    <property type="entry name" value="Diguanylate_Cyclase"/>
</dbReference>
<feature type="transmembrane region" description="Helical" evidence="5">
    <location>
        <begin position="105"/>
        <end position="126"/>
    </location>
</feature>
<keyword evidence="5" id="KW-0812">Transmembrane</keyword>
<evidence type="ECO:0000256" key="1">
    <source>
        <dbReference type="ARBA" id="ARBA00001946"/>
    </source>
</evidence>
<keyword evidence="8" id="KW-1185">Reference proteome</keyword>
<dbReference type="NCBIfam" id="TIGR00254">
    <property type="entry name" value="GGDEF"/>
    <property type="match status" value="1"/>
</dbReference>
<evidence type="ECO:0000313" key="8">
    <source>
        <dbReference type="Proteomes" id="UP000321248"/>
    </source>
</evidence>
<feature type="domain" description="GGDEF" evidence="6">
    <location>
        <begin position="263"/>
        <end position="392"/>
    </location>
</feature>
<dbReference type="AlphaFoldDB" id="A0A5C8KM63"/>
<dbReference type="Pfam" id="PF00990">
    <property type="entry name" value="GGDEF"/>
    <property type="match status" value="1"/>
</dbReference>
<dbReference type="PROSITE" id="PS50887">
    <property type="entry name" value="GGDEF"/>
    <property type="match status" value="1"/>
</dbReference>
<dbReference type="GO" id="GO:0043709">
    <property type="term" value="P:cell adhesion involved in single-species biofilm formation"/>
    <property type="evidence" value="ECO:0007669"/>
    <property type="project" value="TreeGrafter"/>
</dbReference>
<evidence type="ECO:0000259" key="6">
    <source>
        <dbReference type="PROSITE" id="PS50887"/>
    </source>
</evidence>
<dbReference type="InterPro" id="IPR000160">
    <property type="entry name" value="GGDEF_dom"/>
</dbReference>
<evidence type="ECO:0000256" key="4">
    <source>
        <dbReference type="SAM" id="MobiDB-lite"/>
    </source>
</evidence>
<sequence>MSRASLRPVTKPDPGFSVPVSRTGTRSPVRSPRVVPNPATSLRIQGPGGLILASSGVPAWNAVVMPIIVDRLRSDLRLALLALFSVLSSTAILPFAVYRALQGQWLIAAFDLLIVMLVTGSFTYAWRTGRSAAAGIVGVAVISAAVIVIPALAGLVGLLWVYTTLIANFMLARIRLAAIANAMVIAGTLLHSGLFPSKSMAVAFIATALLVSFYSSLFSWLTENQRGQLEALASRDPLTGVGNRRALEQELQAAMALHNSAGQPIGLAVFDLDHFKQVNDEHGHDAGDRVLVAFADLVQGCIRKRDRVFRIGGEEFVLLLPGTDTGGLEQALAKVLARVRSNLRGPGGAVTVSIGATLLKPGDDWTTWLARADAALYFAKRNGRDRICTDDQAAADVDRRVPAVVSPA</sequence>
<dbReference type="GO" id="GO:1902201">
    <property type="term" value="P:negative regulation of bacterial-type flagellum-dependent cell motility"/>
    <property type="evidence" value="ECO:0007669"/>
    <property type="project" value="TreeGrafter"/>
</dbReference>
<accession>A0A5C8KM63</accession>
<evidence type="ECO:0000256" key="2">
    <source>
        <dbReference type="ARBA" id="ARBA00012528"/>
    </source>
</evidence>
<protein>
    <recommendedName>
        <fullName evidence="2">diguanylate cyclase</fullName>
        <ecNumber evidence="2">2.7.7.65</ecNumber>
    </recommendedName>
</protein>
<dbReference type="FunFam" id="3.30.70.270:FF:000001">
    <property type="entry name" value="Diguanylate cyclase domain protein"/>
    <property type="match status" value="1"/>
</dbReference>
<dbReference type="CDD" id="cd01949">
    <property type="entry name" value="GGDEF"/>
    <property type="match status" value="1"/>
</dbReference>
<feature type="region of interest" description="Disordered" evidence="4">
    <location>
        <begin position="1"/>
        <end position="35"/>
    </location>
</feature>
<feature type="transmembrane region" description="Helical" evidence="5">
    <location>
        <begin position="78"/>
        <end position="98"/>
    </location>
</feature>
<proteinExistence type="predicted"/>
<dbReference type="InterPro" id="IPR029787">
    <property type="entry name" value="Nucleotide_cyclase"/>
</dbReference>
<evidence type="ECO:0000256" key="5">
    <source>
        <dbReference type="SAM" id="Phobius"/>
    </source>
</evidence>
<comment type="catalytic activity">
    <reaction evidence="3">
        <text>2 GTP = 3',3'-c-di-GMP + 2 diphosphate</text>
        <dbReference type="Rhea" id="RHEA:24898"/>
        <dbReference type="ChEBI" id="CHEBI:33019"/>
        <dbReference type="ChEBI" id="CHEBI:37565"/>
        <dbReference type="ChEBI" id="CHEBI:58805"/>
        <dbReference type="EC" id="2.7.7.65"/>
    </reaction>
</comment>
<dbReference type="EC" id="2.7.7.65" evidence="2"/>
<dbReference type="SUPFAM" id="SSF55073">
    <property type="entry name" value="Nucleotide cyclase"/>
    <property type="match status" value="1"/>
</dbReference>